<keyword evidence="4" id="KW-1185">Reference proteome</keyword>
<dbReference type="PROSITE" id="PS50263">
    <property type="entry name" value="CN_HYDROLASE"/>
    <property type="match status" value="1"/>
</dbReference>
<dbReference type="Gene3D" id="3.60.110.10">
    <property type="entry name" value="Carbon-nitrogen hydrolase"/>
    <property type="match status" value="1"/>
</dbReference>
<dbReference type="KEGG" id="bgok:Pr1d_04590"/>
<accession>A0A5B9Q2G1</accession>
<proteinExistence type="predicted"/>
<reference evidence="3 4" key="1">
    <citation type="submission" date="2019-08" db="EMBL/GenBank/DDBJ databases">
        <title>Deep-cultivation of Planctomycetes and their phenomic and genomic characterization uncovers novel biology.</title>
        <authorList>
            <person name="Wiegand S."/>
            <person name="Jogler M."/>
            <person name="Boedeker C."/>
            <person name="Pinto D."/>
            <person name="Vollmers J."/>
            <person name="Rivas-Marin E."/>
            <person name="Kohn T."/>
            <person name="Peeters S.H."/>
            <person name="Heuer A."/>
            <person name="Rast P."/>
            <person name="Oberbeckmann S."/>
            <person name="Bunk B."/>
            <person name="Jeske O."/>
            <person name="Meyerdierks A."/>
            <person name="Storesund J.E."/>
            <person name="Kallscheuer N."/>
            <person name="Luecker S."/>
            <person name="Lage O.M."/>
            <person name="Pohl T."/>
            <person name="Merkel B.J."/>
            <person name="Hornburger P."/>
            <person name="Mueller R.-W."/>
            <person name="Bruemmer F."/>
            <person name="Labrenz M."/>
            <person name="Spormann A.M."/>
            <person name="Op den Camp H."/>
            <person name="Overmann J."/>
            <person name="Amann R."/>
            <person name="Jetten M.S.M."/>
            <person name="Mascher T."/>
            <person name="Medema M.H."/>
            <person name="Devos D.P."/>
            <person name="Kaster A.-K."/>
            <person name="Ovreas L."/>
            <person name="Rohde M."/>
            <person name="Galperin M.Y."/>
            <person name="Jogler C."/>
        </authorList>
    </citation>
    <scope>NUCLEOTIDE SEQUENCE [LARGE SCALE GENOMIC DNA]</scope>
    <source>
        <strain evidence="3 4">Pr1d</strain>
    </source>
</reference>
<dbReference type="AlphaFoldDB" id="A0A5B9Q2G1"/>
<organism evidence="3 4">
    <name type="scientific">Bythopirellula goksoeyrii</name>
    <dbReference type="NCBI Taxonomy" id="1400387"/>
    <lineage>
        <taxon>Bacteria</taxon>
        <taxon>Pseudomonadati</taxon>
        <taxon>Planctomycetota</taxon>
        <taxon>Planctomycetia</taxon>
        <taxon>Pirellulales</taxon>
        <taxon>Lacipirellulaceae</taxon>
        <taxon>Bythopirellula</taxon>
    </lineage>
</organism>
<gene>
    <name evidence="3" type="ORF">Pr1d_04590</name>
</gene>
<dbReference type="GO" id="GO:0047417">
    <property type="term" value="F:N-carbamoyl-D-amino acid hydrolase activity"/>
    <property type="evidence" value="ECO:0007669"/>
    <property type="project" value="UniProtKB-EC"/>
</dbReference>
<dbReference type="SUPFAM" id="SSF56317">
    <property type="entry name" value="Carbon-nitrogen hydrolase"/>
    <property type="match status" value="1"/>
</dbReference>
<dbReference type="CDD" id="cd07197">
    <property type="entry name" value="nitrilase"/>
    <property type="match status" value="1"/>
</dbReference>
<dbReference type="EMBL" id="CP042913">
    <property type="protein sequence ID" value="QEG33198.1"/>
    <property type="molecule type" value="Genomic_DNA"/>
</dbReference>
<dbReference type="InterPro" id="IPR036526">
    <property type="entry name" value="C-N_Hydrolase_sf"/>
</dbReference>
<sequence>MSFRNATWLKPLMVGLVVSGIVLPLVGDPAAVAESETNFLVAAMRVQPERWDKAHNLGLLKKYASQAAESGARLVVTCEGFLDGYLSNAKLVPELTREKFMEIGEPLDGPWMKRIADLASKLKIFLSVGFAERRGKEMFNSVVVYSPAGELVLHYSKTHIKGEAFNTPGTSFPVAKTDLGTIGALICYDRRFPEVARILALKGAQILIIPAYGTDGERNEALLRTRAWENSVWVVYVKQNQALIINPSGKIVARNEGDHDQLVFATIEIDDNVGTGDILERRSPSFYHELTELQLQGD</sequence>
<name>A0A5B9Q2G1_9BACT</name>
<protein>
    <submittedName>
        <fullName evidence="3">N-carbamoyl-D-amino acid hydrolase</fullName>
        <ecNumber evidence="3">3.5.1.77</ecNumber>
    </submittedName>
</protein>
<dbReference type="PANTHER" id="PTHR43674:SF2">
    <property type="entry name" value="BETA-UREIDOPROPIONASE"/>
    <property type="match status" value="1"/>
</dbReference>
<dbReference type="PANTHER" id="PTHR43674">
    <property type="entry name" value="NITRILASE C965.09-RELATED"/>
    <property type="match status" value="1"/>
</dbReference>
<keyword evidence="1 3" id="KW-0378">Hydrolase</keyword>
<dbReference type="InterPro" id="IPR003010">
    <property type="entry name" value="C-N_Hydrolase"/>
</dbReference>
<evidence type="ECO:0000313" key="3">
    <source>
        <dbReference type="EMBL" id="QEG33198.1"/>
    </source>
</evidence>
<dbReference type="EC" id="3.5.1.77" evidence="3"/>
<evidence type="ECO:0000313" key="4">
    <source>
        <dbReference type="Proteomes" id="UP000323917"/>
    </source>
</evidence>
<evidence type="ECO:0000259" key="2">
    <source>
        <dbReference type="PROSITE" id="PS50263"/>
    </source>
</evidence>
<dbReference type="RefSeq" id="WP_148071998.1">
    <property type="nucleotide sequence ID" value="NZ_CP042913.1"/>
</dbReference>
<evidence type="ECO:0000256" key="1">
    <source>
        <dbReference type="ARBA" id="ARBA00022801"/>
    </source>
</evidence>
<dbReference type="OrthoDB" id="2826359at2"/>
<feature type="domain" description="CN hydrolase" evidence="2">
    <location>
        <begin position="41"/>
        <end position="269"/>
    </location>
</feature>
<dbReference type="InterPro" id="IPR050345">
    <property type="entry name" value="Aliph_Amidase/BUP"/>
</dbReference>
<dbReference type="Pfam" id="PF00795">
    <property type="entry name" value="CN_hydrolase"/>
    <property type="match status" value="1"/>
</dbReference>
<dbReference type="Proteomes" id="UP000323917">
    <property type="component" value="Chromosome"/>
</dbReference>